<gene>
    <name evidence="2" type="ORF">SNAT2548_LOCUS30952</name>
</gene>
<dbReference type="Proteomes" id="UP000604046">
    <property type="component" value="Unassembled WGS sequence"/>
</dbReference>
<feature type="compositionally biased region" description="Basic residues" evidence="1">
    <location>
        <begin position="470"/>
        <end position="492"/>
    </location>
</feature>
<proteinExistence type="predicted"/>
<dbReference type="Gene3D" id="2.60.120.200">
    <property type="match status" value="1"/>
</dbReference>
<comment type="caution">
    <text evidence="2">The sequence shown here is derived from an EMBL/GenBank/DDBJ whole genome shotgun (WGS) entry which is preliminary data.</text>
</comment>
<organism evidence="2 3">
    <name type="scientific">Symbiodinium natans</name>
    <dbReference type="NCBI Taxonomy" id="878477"/>
    <lineage>
        <taxon>Eukaryota</taxon>
        <taxon>Sar</taxon>
        <taxon>Alveolata</taxon>
        <taxon>Dinophyceae</taxon>
        <taxon>Suessiales</taxon>
        <taxon>Symbiodiniaceae</taxon>
        <taxon>Symbiodinium</taxon>
    </lineage>
</organism>
<keyword evidence="3" id="KW-1185">Reference proteome</keyword>
<dbReference type="OrthoDB" id="417171at2759"/>
<reference evidence="2" key="1">
    <citation type="submission" date="2021-02" db="EMBL/GenBank/DDBJ databases">
        <authorList>
            <person name="Dougan E. K."/>
            <person name="Rhodes N."/>
            <person name="Thang M."/>
            <person name="Chan C."/>
        </authorList>
    </citation>
    <scope>NUCLEOTIDE SEQUENCE</scope>
</reference>
<sequence length="573" mass="63416">MPAEAADAETVPRGARRWWPDVMSPSLAATVKQEACTSYPWKPARNTMSMWQMNFPQTLPGGHRNPICALGECGDPMCPTFRPKHPEVREAVEKCIMEKCLENFQPGKLQTYASIGCGLLGQDWIILEQMRRQQMLPRRAIFVELRTAKPVMTCEGAEFPRMSKGGGMNLRQTGFCGDLGPDFGFSAVLQFNKPAGNSSSFLFDFSDDARRDVIYAEVGGTDAIGHMTFGCIIGDQAHRLPVEDCWEPGEQAHTFLFTISAVGMYTIYKDGQAIARSYGPPPQSSRRRHLYVGQCAPNKGGHHSFGGRIQKIKVWDQEVDTLATDMMYSHEVANAHQTIAQWYMGEMDVWSFSSLAAYAAACEKDARFAADLLLKVDVHDELDGYDDFVCKALGPNGLALTLGGPGKSWRRSGTGWIPVDTKCAVLDSAEERSLVPWAFMGAFPGHQDRQHFFTKAFQAQRADCSESRRPPRQRRPRRFKAAPRAGRARARRTGAADPQHSGSWYGMTDEVANPDEVSVLGLLDELQQRAPGFQGQLSNFEFGASDLLLDIDAAEEDAPADEDLPGLVIYGAR</sequence>
<feature type="region of interest" description="Disordered" evidence="1">
    <location>
        <begin position="463"/>
        <end position="504"/>
    </location>
</feature>
<evidence type="ECO:0000313" key="2">
    <source>
        <dbReference type="EMBL" id="CAE7551205.1"/>
    </source>
</evidence>
<dbReference type="InterPro" id="IPR013320">
    <property type="entry name" value="ConA-like_dom_sf"/>
</dbReference>
<evidence type="ECO:0000256" key="1">
    <source>
        <dbReference type="SAM" id="MobiDB-lite"/>
    </source>
</evidence>
<protein>
    <submittedName>
        <fullName evidence="2">Uncharacterized protein</fullName>
    </submittedName>
</protein>
<accession>A0A812U3P7</accession>
<name>A0A812U3P7_9DINO</name>
<dbReference type="EMBL" id="CAJNDS010002634">
    <property type="protein sequence ID" value="CAE7551205.1"/>
    <property type="molecule type" value="Genomic_DNA"/>
</dbReference>
<dbReference type="SUPFAM" id="SSF49899">
    <property type="entry name" value="Concanavalin A-like lectins/glucanases"/>
    <property type="match status" value="1"/>
</dbReference>
<evidence type="ECO:0000313" key="3">
    <source>
        <dbReference type="Proteomes" id="UP000604046"/>
    </source>
</evidence>
<dbReference type="AlphaFoldDB" id="A0A812U3P7"/>